<keyword evidence="9 13" id="KW-0297">G-protein coupled receptor</keyword>
<evidence type="ECO:0000256" key="1">
    <source>
        <dbReference type="ARBA" id="ARBA00003929"/>
    </source>
</evidence>
<evidence type="ECO:0000256" key="11">
    <source>
        <dbReference type="ARBA" id="ARBA00023170"/>
    </source>
</evidence>
<dbReference type="AlphaFoldDB" id="A0A5N4EAC6"/>
<dbReference type="SUPFAM" id="SSF81321">
    <property type="entry name" value="Family A G protein-coupled receptor-like"/>
    <property type="match status" value="2"/>
</dbReference>
<feature type="transmembrane region" description="Helical" evidence="14">
    <location>
        <begin position="298"/>
        <end position="320"/>
    </location>
</feature>
<comment type="function">
    <text evidence="1">Putative odorant or sperm cell receptor.</text>
</comment>
<name>A0A5N4EAC6_CAMDR</name>
<comment type="subcellular location">
    <subcellularLocation>
        <location evidence="2">Cell membrane</location>
        <topology evidence="2">Multi-pass membrane protein</topology>
    </subcellularLocation>
</comment>
<dbReference type="EMBL" id="JWIN03000004">
    <property type="protein sequence ID" value="KAB1280362.1"/>
    <property type="molecule type" value="Genomic_DNA"/>
</dbReference>
<sequence length="689" mass="76939">MFAEYMFTSIFGTVTDERDDSEKAKWLRKKYMGVWRRESSLMSRMMSRFPSTVVSKNKKSMRRENQSSVSEFLLLGLPIRPEQRGVVFALSLGVYLTTVLGNLLIILLIRLDSRLHTPMYFLLSHLALTDVSFSSVIVPKMLMNMQTQHLSISYPGCISQIYFYLFFGCVDSLLLAVMAYDRYVAICHALHYTTIMREGLCVLLVAGSWILSCGSALLHTLLLAQVSFCADNIIPHFFCSLPILIKLSCSDTSLNELVIFTTGAAVVMFPFSGILVSYGCIVVSTLRVPTVKRIFKALSTCGSHLSVVCLFYGTVVALYFSSSGDSNDKDMIASLMYTVVTPLLNPFIYSLRNRDMKLALGILFRNNKLFASRQERSMRRENQSSVSEFLLLGLPIRPEQRGMVFALSLGVYLTTVLGNLLIILLIRLDSRLHTPMYFFLSHLALTDVSFSSVTAPKMLVNTQTQNHSISYAGCISQVYFFLMLGCLDSFLLTSMAYDRYVAICHPLHYMTIMSQSLCFLLVIVSWVLSSASAILHTLLLARLSFCGDNALPHFFCDLSTLLKLSSSDTTVNELFILTVGVLVITLPLLCILVSYGRIGATILRVPSTKGICKALSTCGSHLSVVSLYYGTIIGLYFFPSDDSSNDKDVIVALLYTLVTPMLNPFIYSLRNRDMKGALGNILGRRSFSY</sequence>
<dbReference type="PROSITE" id="PS50262">
    <property type="entry name" value="G_PROTEIN_RECEP_F1_2"/>
    <property type="match status" value="2"/>
</dbReference>
<keyword evidence="4" id="KW-1003">Cell membrane</keyword>
<evidence type="ECO:0000256" key="8">
    <source>
        <dbReference type="ARBA" id="ARBA00022989"/>
    </source>
</evidence>
<gene>
    <name evidence="16" type="ORF">Cadr_000016180</name>
</gene>
<dbReference type="FunFam" id="1.20.1070.10:FF:000009">
    <property type="entry name" value="Olfactory receptor"/>
    <property type="match status" value="2"/>
</dbReference>
<feature type="transmembrane region" description="Helical" evidence="14">
    <location>
        <begin position="517"/>
        <end position="541"/>
    </location>
</feature>
<feature type="transmembrane region" description="Helical" evidence="14">
    <location>
        <begin position="200"/>
        <end position="222"/>
    </location>
</feature>
<dbReference type="Pfam" id="PF13853">
    <property type="entry name" value="7tm_4"/>
    <property type="match status" value="2"/>
</dbReference>
<evidence type="ECO:0000256" key="6">
    <source>
        <dbReference type="ARBA" id="ARBA00022692"/>
    </source>
</evidence>
<keyword evidence="5" id="KW-0716">Sensory transduction</keyword>
<evidence type="ECO:0000256" key="5">
    <source>
        <dbReference type="ARBA" id="ARBA00022606"/>
    </source>
</evidence>
<evidence type="ECO:0000256" key="9">
    <source>
        <dbReference type="ARBA" id="ARBA00023040"/>
    </source>
</evidence>
<evidence type="ECO:0000256" key="2">
    <source>
        <dbReference type="ARBA" id="ARBA00004651"/>
    </source>
</evidence>
<comment type="caution">
    <text evidence="16">The sequence shown here is derived from an EMBL/GenBank/DDBJ whole genome shotgun (WGS) entry which is preliminary data.</text>
</comment>
<keyword evidence="12 13" id="KW-0807">Transducer</keyword>
<evidence type="ECO:0000256" key="4">
    <source>
        <dbReference type="ARBA" id="ARBA00022475"/>
    </source>
</evidence>
<evidence type="ECO:0000259" key="15">
    <source>
        <dbReference type="PROSITE" id="PS50262"/>
    </source>
</evidence>
<evidence type="ECO:0000313" key="16">
    <source>
        <dbReference type="EMBL" id="KAB1280362.1"/>
    </source>
</evidence>
<evidence type="ECO:0000256" key="12">
    <source>
        <dbReference type="ARBA" id="ARBA00023224"/>
    </source>
</evidence>
<feature type="transmembrane region" description="Helical" evidence="14">
    <location>
        <begin position="161"/>
        <end position="180"/>
    </location>
</feature>
<keyword evidence="11 13" id="KW-0675">Receptor</keyword>
<accession>A0A5N4EAC6</accession>
<keyword evidence="6 13" id="KW-0812">Transmembrane</keyword>
<reference evidence="16 17" key="1">
    <citation type="journal article" date="2019" name="Mol. Ecol. Resour.">
        <title>Improving Illumina assemblies with Hi-C and long reads: an example with the North African dromedary.</title>
        <authorList>
            <person name="Elbers J.P."/>
            <person name="Rogers M.F."/>
            <person name="Perelman P.L."/>
            <person name="Proskuryakova A.A."/>
            <person name="Serdyukova N.A."/>
            <person name="Johnson W.E."/>
            <person name="Horin P."/>
            <person name="Corander J."/>
            <person name="Murphy D."/>
            <person name="Burger P.A."/>
        </authorList>
    </citation>
    <scope>NUCLEOTIDE SEQUENCE [LARGE SCALE GENOMIC DNA]</scope>
    <source>
        <strain evidence="16">Drom800</strain>
        <tissue evidence="16">Blood</tissue>
    </source>
</reference>
<keyword evidence="10 14" id="KW-0472">Membrane</keyword>
<dbReference type="CDD" id="cd15918">
    <property type="entry name" value="7tmA_OR1_7-like"/>
    <property type="match status" value="2"/>
</dbReference>
<dbReference type="GO" id="GO:0004984">
    <property type="term" value="F:olfactory receptor activity"/>
    <property type="evidence" value="ECO:0007669"/>
    <property type="project" value="InterPro"/>
</dbReference>
<dbReference type="PRINTS" id="PR00245">
    <property type="entry name" value="OLFACTORYR"/>
</dbReference>
<dbReference type="PRINTS" id="PR00237">
    <property type="entry name" value="GPCRRHODOPSN"/>
</dbReference>
<feature type="transmembrane region" description="Helical" evidence="14">
    <location>
        <begin position="478"/>
        <end position="497"/>
    </location>
</feature>
<feature type="domain" description="G-protein coupled receptors family 1 profile" evidence="15">
    <location>
        <begin position="418"/>
        <end position="667"/>
    </location>
</feature>
<dbReference type="Proteomes" id="UP000299084">
    <property type="component" value="Unassembled WGS sequence"/>
</dbReference>
<feature type="transmembrane region" description="Helical" evidence="14">
    <location>
        <begin position="257"/>
        <end position="286"/>
    </location>
</feature>
<dbReference type="InterPro" id="IPR000725">
    <property type="entry name" value="Olfact_rcpt"/>
</dbReference>
<evidence type="ECO:0000256" key="14">
    <source>
        <dbReference type="SAM" id="Phobius"/>
    </source>
</evidence>
<keyword evidence="8 14" id="KW-1133">Transmembrane helix</keyword>
<proteinExistence type="inferred from homology"/>
<dbReference type="FunFam" id="1.10.1220.70:FF:000001">
    <property type="entry name" value="Olfactory receptor"/>
    <property type="match status" value="2"/>
</dbReference>
<dbReference type="InterPro" id="IPR017452">
    <property type="entry name" value="GPCR_Rhodpsn_7TM"/>
</dbReference>
<organism evidence="16 17">
    <name type="scientific">Camelus dromedarius</name>
    <name type="common">Dromedary</name>
    <name type="synonym">Arabian camel</name>
    <dbReference type="NCBI Taxonomy" id="9838"/>
    <lineage>
        <taxon>Eukaryota</taxon>
        <taxon>Metazoa</taxon>
        <taxon>Chordata</taxon>
        <taxon>Craniata</taxon>
        <taxon>Vertebrata</taxon>
        <taxon>Euteleostomi</taxon>
        <taxon>Mammalia</taxon>
        <taxon>Eutheria</taxon>
        <taxon>Laurasiatheria</taxon>
        <taxon>Artiodactyla</taxon>
        <taxon>Tylopoda</taxon>
        <taxon>Camelidae</taxon>
        <taxon>Camelus</taxon>
    </lineage>
</organism>
<dbReference type="PROSITE" id="PS00237">
    <property type="entry name" value="G_PROTEIN_RECEP_F1_1"/>
    <property type="match status" value="2"/>
</dbReference>
<comment type="similarity">
    <text evidence="3 13">Belongs to the G-protein coupled receptor 1 family.</text>
</comment>
<evidence type="ECO:0000256" key="13">
    <source>
        <dbReference type="RuleBase" id="RU000688"/>
    </source>
</evidence>
<dbReference type="PANTHER" id="PTHR48001">
    <property type="entry name" value="OLFACTORY RECEPTOR"/>
    <property type="match status" value="1"/>
</dbReference>
<dbReference type="GO" id="GO:0004930">
    <property type="term" value="F:G protein-coupled receptor activity"/>
    <property type="evidence" value="ECO:0007669"/>
    <property type="project" value="UniProtKB-KW"/>
</dbReference>
<evidence type="ECO:0000256" key="7">
    <source>
        <dbReference type="ARBA" id="ARBA00022725"/>
    </source>
</evidence>
<dbReference type="GO" id="GO:0005886">
    <property type="term" value="C:plasma membrane"/>
    <property type="evidence" value="ECO:0007669"/>
    <property type="project" value="UniProtKB-SubCell"/>
</dbReference>
<keyword evidence="7" id="KW-0552">Olfaction</keyword>
<protein>
    <submittedName>
        <fullName evidence="16">Olfactory receptor 1J2</fullName>
    </submittedName>
</protein>
<evidence type="ECO:0000313" key="17">
    <source>
        <dbReference type="Proteomes" id="UP000299084"/>
    </source>
</evidence>
<feature type="transmembrane region" description="Helical" evidence="14">
    <location>
        <begin position="574"/>
        <end position="593"/>
    </location>
</feature>
<feature type="transmembrane region" description="Helical" evidence="14">
    <location>
        <begin position="86"/>
        <end position="108"/>
    </location>
</feature>
<feature type="transmembrane region" description="Helical" evidence="14">
    <location>
        <begin position="404"/>
        <end position="426"/>
    </location>
</feature>
<feature type="transmembrane region" description="Helical" evidence="14">
    <location>
        <begin position="120"/>
        <end position="141"/>
    </location>
</feature>
<evidence type="ECO:0000256" key="3">
    <source>
        <dbReference type="ARBA" id="ARBA00010663"/>
    </source>
</evidence>
<feature type="transmembrane region" description="Helical" evidence="14">
    <location>
        <begin position="332"/>
        <end position="351"/>
    </location>
</feature>
<evidence type="ECO:0000256" key="10">
    <source>
        <dbReference type="ARBA" id="ARBA00023136"/>
    </source>
</evidence>
<keyword evidence="17" id="KW-1185">Reference proteome</keyword>
<dbReference type="InterPro" id="IPR000276">
    <property type="entry name" value="GPCR_Rhodpsn"/>
</dbReference>
<feature type="transmembrane region" description="Helical" evidence="14">
    <location>
        <begin position="614"/>
        <end position="637"/>
    </location>
</feature>
<feature type="domain" description="G-protein coupled receptors family 1 profile" evidence="15">
    <location>
        <begin position="101"/>
        <end position="349"/>
    </location>
</feature>
<dbReference type="Gene3D" id="1.20.1070.10">
    <property type="entry name" value="Rhodopsin 7-helix transmembrane proteins"/>
    <property type="match status" value="2"/>
</dbReference>
<feature type="transmembrane region" description="Helical" evidence="14">
    <location>
        <begin position="649"/>
        <end position="669"/>
    </location>
</feature>